<dbReference type="EMBL" id="CM055098">
    <property type="protein sequence ID" value="KAJ7550561.1"/>
    <property type="molecule type" value="Genomic_DNA"/>
</dbReference>
<accession>A0ACC2D8C3</accession>
<sequence>MALERSSFAFLLRLAHPAMANLMPASLFGNGLGLILLFVAISTMTFDLYLQSSRPNCSCNDQGNAALLGTNKVGRLTLQDILPRDQDAGREFRGYGCAAHVYVELGAYRVGNRSFAVVGLASKPLHTFGSPSFGCSWIAINAQNSSVEGRASVYYTDYHYGRVYKVVSVICAFEVDIGTDGNGGQLILDAFVGDTFGTKERIVALTEKPGDYKWSNFAPPYRYEFLYCGSPLYGDINPKRIREWLAYHGLVFGPRSHFVFYDAGGINDAVREVLNPWIKLGRVTVENVRQQSQYDGYYYNQFLIVADCLHRTRFLANWTFFFDIDEYIYFEPPKTIHDVFARYSDSAQVLFTQYRISDKFCAIENNSASSKWAMEKLAYHIVTSQNVDVKMALNPRKVTSAGVHWAIAYDGPDDRCDASVGRYYHYHNTVTTKGEVCREFLDHKQRWNISDGEDTLIYDGSMIPFAEKAKQLEQELFTATDPAALLET</sequence>
<evidence type="ECO:0000313" key="1">
    <source>
        <dbReference type="EMBL" id="KAJ7550561.1"/>
    </source>
</evidence>
<proteinExistence type="predicted"/>
<organism evidence="1 2">
    <name type="scientific">Diphasiastrum complanatum</name>
    <name type="common">Issler's clubmoss</name>
    <name type="synonym">Lycopodium complanatum</name>
    <dbReference type="NCBI Taxonomy" id="34168"/>
    <lineage>
        <taxon>Eukaryota</taxon>
        <taxon>Viridiplantae</taxon>
        <taxon>Streptophyta</taxon>
        <taxon>Embryophyta</taxon>
        <taxon>Tracheophyta</taxon>
        <taxon>Lycopodiopsida</taxon>
        <taxon>Lycopodiales</taxon>
        <taxon>Lycopodiaceae</taxon>
        <taxon>Lycopodioideae</taxon>
        <taxon>Diphasiastrum</taxon>
    </lineage>
</organism>
<reference evidence="2" key="1">
    <citation type="journal article" date="2024" name="Proc. Natl. Acad. Sci. U.S.A.">
        <title>Extraordinary preservation of gene collinearity over three hundred million years revealed in homosporous lycophytes.</title>
        <authorList>
            <person name="Li C."/>
            <person name="Wickell D."/>
            <person name="Kuo L.Y."/>
            <person name="Chen X."/>
            <person name="Nie B."/>
            <person name="Liao X."/>
            <person name="Peng D."/>
            <person name="Ji J."/>
            <person name="Jenkins J."/>
            <person name="Williams M."/>
            <person name="Shu S."/>
            <person name="Plott C."/>
            <person name="Barry K."/>
            <person name="Rajasekar S."/>
            <person name="Grimwood J."/>
            <person name="Han X."/>
            <person name="Sun S."/>
            <person name="Hou Z."/>
            <person name="He W."/>
            <person name="Dai G."/>
            <person name="Sun C."/>
            <person name="Schmutz J."/>
            <person name="Leebens-Mack J.H."/>
            <person name="Li F.W."/>
            <person name="Wang L."/>
        </authorList>
    </citation>
    <scope>NUCLEOTIDE SEQUENCE [LARGE SCALE GENOMIC DNA]</scope>
    <source>
        <strain evidence="2">cv. PW_Plant_1</strain>
    </source>
</reference>
<name>A0ACC2D8C3_DIPCM</name>
<gene>
    <name evidence="1" type="ORF">O6H91_07G106400</name>
</gene>
<keyword evidence="2" id="KW-1185">Reference proteome</keyword>
<protein>
    <submittedName>
        <fullName evidence="1">Uncharacterized protein</fullName>
    </submittedName>
</protein>
<comment type="caution">
    <text evidence="1">The sequence shown here is derived from an EMBL/GenBank/DDBJ whole genome shotgun (WGS) entry which is preliminary data.</text>
</comment>
<dbReference type="Proteomes" id="UP001162992">
    <property type="component" value="Chromosome 7"/>
</dbReference>
<evidence type="ECO:0000313" key="2">
    <source>
        <dbReference type="Proteomes" id="UP001162992"/>
    </source>
</evidence>